<sequence length="420" mass="44010">MAPQRLNWLVAASAWLPMAYSSIAGTDAGGISTSPAKTLDAFRQNDIRAAPAPTPAPRYDARGLLKRQDGVKTCGYVNGARDEGYVCVHSEAVCIVNNQASAIGCCAKTDCNIWTACLPYLSSRQSSTLNMDVTRYCSEASAPYCATMIYADPEWLGYTVPTCYSEPTTLLIYASAFGAGGNTVTNVVTTPVLIPTPGTSTGTRSTPTGTTDRGGVGIQPDEKKESVPLGPIIGGVVGGLIFLAGVAVILFFVLRRKPKKAPVPVPAPVQVQQVPVAPGPGFSPYLNQAAAMPPKDNMTTAPNAQFLGTYPQVDNRPNSMLKPGFDNTVSPVPSPGPGSPPPMYNTPQPVSPQFTGQTAVPAQPVSPQFTGQTASPVQPYAPQGQQPYGQQPPQQQQHAPAGFVAELSTQKGDGQVHEAP</sequence>
<feature type="region of interest" description="Disordered" evidence="1">
    <location>
        <begin position="195"/>
        <end position="223"/>
    </location>
</feature>
<gene>
    <name evidence="4" type="ORF">QBC38DRAFT_481708</name>
</gene>
<feature type="compositionally biased region" description="Low complexity" evidence="1">
    <location>
        <begin position="378"/>
        <end position="402"/>
    </location>
</feature>
<evidence type="ECO:0000256" key="2">
    <source>
        <dbReference type="SAM" id="Phobius"/>
    </source>
</evidence>
<feature type="compositionally biased region" description="Polar residues" evidence="1">
    <location>
        <begin position="345"/>
        <end position="376"/>
    </location>
</feature>
<feature type="transmembrane region" description="Helical" evidence="2">
    <location>
        <begin position="232"/>
        <end position="254"/>
    </location>
</feature>
<feature type="chain" id="PRO_5042952520" description="Mid2 domain-containing protein" evidence="3">
    <location>
        <begin position="22"/>
        <end position="420"/>
    </location>
</feature>
<accession>A0AAN7BMC3</accession>
<evidence type="ECO:0000313" key="4">
    <source>
        <dbReference type="EMBL" id="KAK4225956.1"/>
    </source>
</evidence>
<dbReference type="AlphaFoldDB" id="A0AAN7BMC3"/>
<dbReference type="Proteomes" id="UP001301958">
    <property type="component" value="Unassembled WGS sequence"/>
</dbReference>
<evidence type="ECO:0000313" key="5">
    <source>
        <dbReference type="Proteomes" id="UP001301958"/>
    </source>
</evidence>
<comment type="caution">
    <text evidence="4">The sequence shown here is derived from an EMBL/GenBank/DDBJ whole genome shotgun (WGS) entry which is preliminary data.</text>
</comment>
<dbReference type="EMBL" id="MU865356">
    <property type="protein sequence ID" value="KAK4225956.1"/>
    <property type="molecule type" value="Genomic_DNA"/>
</dbReference>
<feature type="region of interest" description="Disordered" evidence="1">
    <location>
        <begin position="311"/>
        <end position="420"/>
    </location>
</feature>
<proteinExistence type="predicted"/>
<reference evidence="4" key="2">
    <citation type="submission" date="2023-05" db="EMBL/GenBank/DDBJ databases">
        <authorList>
            <consortium name="Lawrence Berkeley National Laboratory"/>
            <person name="Steindorff A."/>
            <person name="Hensen N."/>
            <person name="Bonometti L."/>
            <person name="Westerberg I."/>
            <person name="Brannstrom I.O."/>
            <person name="Guillou S."/>
            <person name="Cros-Aarteil S."/>
            <person name="Calhoun S."/>
            <person name="Haridas S."/>
            <person name="Kuo A."/>
            <person name="Mondo S."/>
            <person name="Pangilinan J."/>
            <person name="Riley R."/>
            <person name="Labutti K."/>
            <person name="Andreopoulos B."/>
            <person name="Lipzen A."/>
            <person name="Chen C."/>
            <person name="Yanf M."/>
            <person name="Daum C."/>
            <person name="Ng V."/>
            <person name="Clum A."/>
            <person name="Ohm R."/>
            <person name="Martin F."/>
            <person name="Silar P."/>
            <person name="Natvig D."/>
            <person name="Lalanne C."/>
            <person name="Gautier V."/>
            <person name="Ament-Velasquez S.L."/>
            <person name="Kruys A."/>
            <person name="Hutchinson M.I."/>
            <person name="Powell A.J."/>
            <person name="Barry K."/>
            <person name="Miller A.N."/>
            <person name="Grigoriev I.V."/>
            <person name="Debuchy R."/>
            <person name="Gladieux P."/>
            <person name="Thoren M.H."/>
            <person name="Johannesson H."/>
        </authorList>
    </citation>
    <scope>NUCLEOTIDE SEQUENCE</scope>
    <source>
        <strain evidence="4">CBS 990.96</strain>
    </source>
</reference>
<reference evidence="4" key="1">
    <citation type="journal article" date="2023" name="Mol. Phylogenet. Evol.">
        <title>Genome-scale phylogeny and comparative genomics of the fungal order Sordariales.</title>
        <authorList>
            <person name="Hensen N."/>
            <person name="Bonometti L."/>
            <person name="Westerberg I."/>
            <person name="Brannstrom I.O."/>
            <person name="Guillou S."/>
            <person name="Cros-Aarteil S."/>
            <person name="Calhoun S."/>
            <person name="Haridas S."/>
            <person name="Kuo A."/>
            <person name="Mondo S."/>
            <person name="Pangilinan J."/>
            <person name="Riley R."/>
            <person name="LaButti K."/>
            <person name="Andreopoulos B."/>
            <person name="Lipzen A."/>
            <person name="Chen C."/>
            <person name="Yan M."/>
            <person name="Daum C."/>
            <person name="Ng V."/>
            <person name="Clum A."/>
            <person name="Steindorff A."/>
            <person name="Ohm R.A."/>
            <person name="Martin F."/>
            <person name="Silar P."/>
            <person name="Natvig D.O."/>
            <person name="Lalanne C."/>
            <person name="Gautier V."/>
            <person name="Ament-Velasquez S.L."/>
            <person name="Kruys A."/>
            <person name="Hutchinson M.I."/>
            <person name="Powell A.J."/>
            <person name="Barry K."/>
            <person name="Miller A.N."/>
            <person name="Grigoriev I.V."/>
            <person name="Debuchy R."/>
            <person name="Gladieux P."/>
            <person name="Hiltunen Thoren M."/>
            <person name="Johannesson H."/>
        </authorList>
    </citation>
    <scope>NUCLEOTIDE SEQUENCE</scope>
    <source>
        <strain evidence="4">CBS 990.96</strain>
    </source>
</reference>
<keyword evidence="5" id="KW-1185">Reference proteome</keyword>
<keyword evidence="2" id="KW-0812">Transmembrane</keyword>
<evidence type="ECO:0000256" key="3">
    <source>
        <dbReference type="SAM" id="SignalP"/>
    </source>
</evidence>
<keyword evidence="3" id="KW-0732">Signal</keyword>
<protein>
    <recommendedName>
        <fullName evidence="6">Mid2 domain-containing protein</fullName>
    </recommendedName>
</protein>
<keyword evidence="2" id="KW-0472">Membrane</keyword>
<organism evidence="4 5">
    <name type="scientific">Podospora fimiseda</name>
    <dbReference type="NCBI Taxonomy" id="252190"/>
    <lineage>
        <taxon>Eukaryota</taxon>
        <taxon>Fungi</taxon>
        <taxon>Dikarya</taxon>
        <taxon>Ascomycota</taxon>
        <taxon>Pezizomycotina</taxon>
        <taxon>Sordariomycetes</taxon>
        <taxon>Sordariomycetidae</taxon>
        <taxon>Sordariales</taxon>
        <taxon>Podosporaceae</taxon>
        <taxon>Podospora</taxon>
    </lineage>
</organism>
<feature type="compositionally biased region" description="Low complexity" evidence="1">
    <location>
        <begin position="195"/>
        <end position="211"/>
    </location>
</feature>
<keyword evidence="2" id="KW-1133">Transmembrane helix</keyword>
<evidence type="ECO:0008006" key="6">
    <source>
        <dbReference type="Google" id="ProtNLM"/>
    </source>
</evidence>
<evidence type="ECO:0000256" key="1">
    <source>
        <dbReference type="SAM" id="MobiDB-lite"/>
    </source>
</evidence>
<feature type="signal peptide" evidence="3">
    <location>
        <begin position="1"/>
        <end position="21"/>
    </location>
</feature>
<feature type="compositionally biased region" description="Pro residues" evidence="1">
    <location>
        <begin position="332"/>
        <end position="344"/>
    </location>
</feature>
<name>A0AAN7BMC3_9PEZI</name>